<dbReference type="PANTHER" id="PTHR21139:SF42">
    <property type="entry name" value="TRIOSEPHOSPHATE ISOMERASE"/>
    <property type="match status" value="1"/>
</dbReference>
<comment type="catalytic activity">
    <reaction evidence="3">
        <text>D-glyceraldehyde 3-phosphate = dihydroxyacetone phosphate</text>
        <dbReference type="Rhea" id="RHEA:18585"/>
        <dbReference type="ChEBI" id="CHEBI:57642"/>
        <dbReference type="ChEBI" id="CHEBI:59776"/>
        <dbReference type="EC" id="5.3.1.1"/>
    </reaction>
</comment>
<dbReference type="GO" id="GO:0005829">
    <property type="term" value="C:cytosol"/>
    <property type="evidence" value="ECO:0007669"/>
    <property type="project" value="TreeGrafter"/>
</dbReference>
<reference evidence="5" key="1">
    <citation type="submission" date="2017-09" db="EMBL/GenBank/DDBJ databases">
        <title>Depth-based differentiation of microbial function through sediment-hosted aquifers and enrichment of novel symbionts in the deep terrestrial subsurface.</title>
        <authorList>
            <person name="Probst A.J."/>
            <person name="Ladd B."/>
            <person name="Jarett J.K."/>
            <person name="Geller-Mcgrath D.E."/>
            <person name="Sieber C.M.K."/>
            <person name="Emerson J.B."/>
            <person name="Anantharaman K."/>
            <person name="Thomas B.C."/>
            <person name="Malmstrom R."/>
            <person name="Stieglmeier M."/>
            <person name="Klingl A."/>
            <person name="Woyke T."/>
            <person name="Ryan C.M."/>
            <person name="Banfield J.F."/>
        </authorList>
    </citation>
    <scope>NUCLEOTIDE SEQUENCE [LARGE SCALE GENOMIC DNA]</scope>
</reference>
<sequence length="163" mass="17533">MNTTLSDAVVLTTVVRDGLEKISGIEVIICPPAIWLTEISQIVCKDIGHLGLGAQNIYYMPNGSFTGEISAEMVRDVAKYVIVGHSERRDNFGETNAIISRKVSAALDAGLTPIVCVGEKNKSQNSAKEIVGQLQESLVGVNGEELKEIIVAYEPVWSVGSDE</sequence>
<dbReference type="PROSITE" id="PS51440">
    <property type="entry name" value="TIM_2"/>
    <property type="match status" value="1"/>
</dbReference>
<dbReference type="EMBL" id="PEXI01000092">
    <property type="protein sequence ID" value="PIU24084.1"/>
    <property type="molecule type" value="Genomic_DNA"/>
</dbReference>
<dbReference type="InterPro" id="IPR013785">
    <property type="entry name" value="Aldolase_TIM"/>
</dbReference>
<dbReference type="GO" id="GO:0006094">
    <property type="term" value="P:gluconeogenesis"/>
    <property type="evidence" value="ECO:0007669"/>
    <property type="project" value="UniProtKB-UniPathway"/>
</dbReference>
<comment type="pathway">
    <text evidence="3">Carbohydrate degradation; glycolysis; D-glyceraldehyde 3-phosphate from glycerone phosphate: step 1/1.</text>
</comment>
<dbReference type="UniPathway" id="UPA00109">
    <property type="reaction ID" value="UER00189"/>
</dbReference>
<feature type="non-terminal residue" evidence="4">
    <location>
        <position position="163"/>
    </location>
</feature>
<dbReference type="InterPro" id="IPR035990">
    <property type="entry name" value="TIM_sf"/>
</dbReference>
<evidence type="ECO:0000313" key="5">
    <source>
        <dbReference type="Proteomes" id="UP000229896"/>
    </source>
</evidence>
<dbReference type="Gene3D" id="3.20.20.70">
    <property type="entry name" value="Aldolase class I"/>
    <property type="match status" value="1"/>
</dbReference>
<accession>A0A2M6YBN7</accession>
<dbReference type="CDD" id="cd00311">
    <property type="entry name" value="TIM"/>
    <property type="match status" value="1"/>
</dbReference>
<evidence type="ECO:0000313" key="4">
    <source>
        <dbReference type="EMBL" id="PIU24084.1"/>
    </source>
</evidence>
<name>A0A2M6YBN7_9BACT</name>
<evidence type="ECO:0000256" key="3">
    <source>
        <dbReference type="RuleBase" id="RU363013"/>
    </source>
</evidence>
<dbReference type="AlphaFoldDB" id="A0A2M6YBN7"/>
<comment type="subunit">
    <text evidence="3">Homodimer.</text>
</comment>
<dbReference type="InterPro" id="IPR000652">
    <property type="entry name" value="Triosephosphate_isomerase"/>
</dbReference>
<gene>
    <name evidence="4" type="primary">tpiA</name>
    <name evidence="4" type="ORF">COT12_02905</name>
</gene>
<dbReference type="Proteomes" id="UP000229896">
    <property type="component" value="Unassembled WGS sequence"/>
</dbReference>
<dbReference type="EC" id="5.3.1.1" evidence="3"/>
<proteinExistence type="inferred from homology"/>
<dbReference type="UniPathway" id="UPA00138"/>
<dbReference type="SUPFAM" id="SSF51351">
    <property type="entry name" value="Triosephosphate isomerase (TIM)"/>
    <property type="match status" value="1"/>
</dbReference>
<comment type="subcellular location">
    <subcellularLocation>
        <location evidence="3">Cytoplasm</location>
    </subcellularLocation>
</comment>
<comment type="pathway">
    <text evidence="3">Carbohydrate biosynthesis; gluconeogenesis.</text>
</comment>
<dbReference type="GO" id="GO:0046166">
    <property type="term" value="P:glyceraldehyde-3-phosphate biosynthetic process"/>
    <property type="evidence" value="ECO:0007669"/>
    <property type="project" value="TreeGrafter"/>
</dbReference>
<evidence type="ECO:0000256" key="2">
    <source>
        <dbReference type="ARBA" id="ARBA00023235"/>
    </source>
</evidence>
<dbReference type="PANTHER" id="PTHR21139">
    <property type="entry name" value="TRIOSEPHOSPHATE ISOMERASE"/>
    <property type="match status" value="1"/>
</dbReference>
<protein>
    <recommendedName>
        <fullName evidence="3">Triosephosphate isomerase</fullName>
        <ecNumber evidence="3">5.3.1.1</ecNumber>
    </recommendedName>
</protein>
<organism evidence="4 5">
    <name type="scientific">Candidatus Berkelbacteria bacterium CG08_land_8_20_14_0_20_39_8</name>
    <dbReference type="NCBI Taxonomy" id="1974511"/>
    <lineage>
        <taxon>Bacteria</taxon>
        <taxon>Candidatus Berkelbacteria</taxon>
    </lineage>
</organism>
<comment type="caution">
    <text evidence="4">The sequence shown here is derived from an EMBL/GenBank/DDBJ whole genome shotgun (WGS) entry which is preliminary data.</text>
</comment>
<evidence type="ECO:0000256" key="1">
    <source>
        <dbReference type="ARBA" id="ARBA00007422"/>
    </source>
</evidence>
<dbReference type="Pfam" id="PF00121">
    <property type="entry name" value="TIM"/>
    <property type="match status" value="1"/>
</dbReference>
<dbReference type="GO" id="GO:0006096">
    <property type="term" value="P:glycolytic process"/>
    <property type="evidence" value="ECO:0007669"/>
    <property type="project" value="UniProtKB-UniPathway"/>
</dbReference>
<keyword evidence="3" id="KW-0312">Gluconeogenesis</keyword>
<dbReference type="GO" id="GO:0019563">
    <property type="term" value="P:glycerol catabolic process"/>
    <property type="evidence" value="ECO:0007669"/>
    <property type="project" value="TreeGrafter"/>
</dbReference>
<comment type="similarity">
    <text evidence="1 3">Belongs to the triosephosphate isomerase family.</text>
</comment>
<keyword evidence="3" id="KW-0963">Cytoplasm</keyword>
<keyword evidence="2 3" id="KW-0413">Isomerase</keyword>
<keyword evidence="3" id="KW-0324">Glycolysis</keyword>
<dbReference type="GO" id="GO:0004807">
    <property type="term" value="F:triose-phosphate isomerase activity"/>
    <property type="evidence" value="ECO:0007669"/>
    <property type="project" value="UniProtKB-EC"/>
</dbReference>